<organism evidence="1 2">
    <name type="scientific">Mucuna pruriens</name>
    <name type="common">Velvet bean</name>
    <name type="synonym">Dolichos pruriens</name>
    <dbReference type="NCBI Taxonomy" id="157652"/>
    <lineage>
        <taxon>Eukaryota</taxon>
        <taxon>Viridiplantae</taxon>
        <taxon>Streptophyta</taxon>
        <taxon>Embryophyta</taxon>
        <taxon>Tracheophyta</taxon>
        <taxon>Spermatophyta</taxon>
        <taxon>Magnoliopsida</taxon>
        <taxon>eudicotyledons</taxon>
        <taxon>Gunneridae</taxon>
        <taxon>Pentapetalae</taxon>
        <taxon>rosids</taxon>
        <taxon>fabids</taxon>
        <taxon>Fabales</taxon>
        <taxon>Fabaceae</taxon>
        <taxon>Papilionoideae</taxon>
        <taxon>50 kb inversion clade</taxon>
        <taxon>NPAAA clade</taxon>
        <taxon>indigoferoid/millettioid clade</taxon>
        <taxon>Phaseoleae</taxon>
        <taxon>Mucuna</taxon>
    </lineage>
</organism>
<reference evidence="1" key="1">
    <citation type="submission" date="2018-05" db="EMBL/GenBank/DDBJ databases">
        <title>Draft genome of Mucuna pruriens seed.</title>
        <authorList>
            <person name="Nnadi N.E."/>
            <person name="Vos R."/>
            <person name="Hasami M.H."/>
            <person name="Devisetty U.K."/>
            <person name="Aguiy J.C."/>
        </authorList>
    </citation>
    <scope>NUCLEOTIDE SEQUENCE [LARGE SCALE GENOMIC DNA]</scope>
    <source>
        <strain evidence="1">JCA_2017</strain>
    </source>
</reference>
<dbReference type="OrthoDB" id="1645289at2759"/>
<name>A0A371EDK3_MUCPR</name>
<comment type="caution">
    <text evidence="1">The sequence shown here is derived from an EMBL/GenBank/DDBJ whole genome shotgun (WGS) entry which is preliminary data.</text>
</comment>
<dbReference type="AlphaFoldDB" id="A0A371EDK3"/>
<feature type="non-terminal residue" evidence="1">
    <location>
        <position position="1"/>
    </location>
</feature>
<evidence type="ECO:0000313" key="2">
    <source>
        <dbReference type="Proteomes" id="UP000257109"/>
    </source>
</evidence>
<keyword evidence="2" id="KW-1185">Reference proteome</keyword>
<dbReference type="Proteomes" id="UP000257109">
    <property type="component" value="Unassembled WGS sequence"/>
</dbReference>
<dbReference type="EMBL" id="QJKJ01014554">
    <property type="protein sequence ID" value="RDX64106.1"/>
    <property type="molecule type" value="Genomic_DNA"/>
</dbReference>
<evidence type="ECO:0000313" key="1">
    <source>
        <dbReference type="EMBL" id="RDX64106.1"/>
    </source>
</evidence>
<sequence length="102" mass="11665">MKDLGEANVILDINTLLRKFNSFDVLPARTPYDSNILTILTTTIALLCLLKNLKGTINWSLHFANFPIVIERFCNANWISDNDEISSTSGYMYTLGRWCYLL</sequence>
<proteinExistence type="predicted"/>
<accession>A0A371EDK3</accession>
<gene>
    <name evidence="1" type="ORF">CR513_57379</name>
</gene>
<protein>
    <submittedName>
        <fullName evidence="1">Uncharacterized protein</fullName>
    </submittedName>
</protein>